<keyword evidence="3" id="KW-1185">Reference proteome</keyword>
<accession>A0A914AKS1</accession>
<proteinExistence type="predicted"/>
<dbReference type="RefSeq" id="XP_038064322.1">
    <property type="nucleotide sequence ID" value="XM_038208394.1"/>
</dbReference>
<evidence type="ECO:0000313" key="3">
    <source>
        <dbReference type="Proteomes" id="UP000887568"/>
    </source>
</evidence>
<dbReference type="GeneID" id="119734820"/>
<protein>
    <submittedName>
        <fullName evidence="2">Uncharacterized protein</fullName>
    </submittedName>
</protein>
<name>A0A914AKS1_PATMI</name>
<dbReference type="EnsemblMetazoa" id="XM_038208394.1">
    <property type="protein sequence ID" value="XP_038064322.1"/>
    <property type="gene ID" value="LOC119734820"/>
</dbReference>
<feature type="compositionally biased region" description="Basic and acidic residues" evidence="1">
    <location>
        <begin position="31"/>
        <end position="50"/>
    </location>
</feature>
<organism evidence="2 3">
    <name type="scientific">Patiria miniata</name>
    <name type="common">Bat star</name>
    <name type="synonym">Asterina miniata</name>
    <dbReference type="NCBI Taxonomy" id="46514"/>
    <lineage>
        <taxon>Eukaryota</taxon>
        <taxon>Metazoa</taxon>
        <taxon>Echinodermata</taxon>
        <taxon>Eleutherozoa</taxon>
        <taxon>Asterozoa</taxon>
        <taxon>Asteroidea</taxon>
        <taxon>Valvatacea</taxon>
        <taxon>Valvatida</taxon>
        <taxon>Asterinidae</taxon>
        <taxon>Patiria</taxon>
    </lineage>
</organism>
<evidence type="ECO:0000256" key="1">
    <source>
        <dbReference type="SAM" id="MobiDB-lite"/>
    </source>
</evidence>
<dbReference type="AlphaFoldDB" id="A0A914AKS1"/>
<evidence type="ECO:0000313" key="2">
    <source>
        <dbReference type="EnsemblMetazoa" id="XP_038064322.1"/>
    </source>
</evidence>
<feature type="region of interest" description="Disordered" evidence="1">
    <location>
        <begin position="30"/>
        <end position="52"/>
    </location>
</feature>
<dbReference type="Proteomes" id="UP000887568">
    <property type="component" value="Unplaced"/>
</dbReference>
<sequence>MKTLHFGPVSPPAPGEEFDKRLWLKSAMPRGQDRCPKMDDHQSESQDHMTTESIQSACAVITTDSSATSYPEQGQFSSSLERMEFTLQSAGNIRVDLYDAGNKHLFSLELRRFSSAIYRRYDPWGDDNVGTGIEWANGRFWISSSTSELQVGRDGSDDPMISFAHSPGPHDIRKIELYSDEYAEWTILTPCN</sequence>
<dbReference type="OMA" id="ISAYKEW"/>
<reference evidence="2" key="1">
    <citation type="submission" date="2022-11" db="UniProtKB">
        <authorList>
            <consortium name="EnsemblMetazoa"/>
        </authorList>
    </citation>
    <scope>IDENTIFICATION</scope>
</reference>
<dbReference type="OrthoDB" id="10180059at2759"/>